<dbReference type="AlphaFoldDB" id="A0A9N8H4N4"/>
<dbReference type="InterPro" id="IPR006709">
    <property type="entry name" value="SSU_processome_Utp14"/>
</dbReference>
<reference evidence="5" key="1">
    <citation type="submission" date="2020-06" db="EMBL/GenBank/DDBJ databases">
        <authorList>
            <consortium name="Plant Systems Biology data submission"/>
        </authorList>
    </citation>
    <scope>NUCLEOTIDE SEQUENCE</scope>
    <source>
        <strain evidence="5">D6</strain>
    </source>
</reference>
<feature type="region of interest" description="Disordered" evidence="4">
    <location>
        <begin position="307"/>
        <end position="336"/>
    </location>
</feature>
<keyword evidence="3" id="KW-0539">Nucleus</keyword>
<organism evidence="5 6">
    <name type="scientific">Seminavis robusta</name>
    <dbReference type="NCBI Taxonomy" id="568900"/>
    <lineage>
        <taxon>Eukaryota</taxon>
        <taxon>Sar</taxon>
        <taxon>Stramenopiles</taxon>
        <taxon>Ochrophyta</taxon>
        <taxon>Bacillariophyta</taxon>
        <taxon>Bacillariophyceae</taxon>
        <taxon>Bacillariophycidae</taxon>
        <taxon>Naviculales</taxon>
        <taxon>Naviculaceae</taxon>
        <taxon>Seminavis</taxon>
    </lineage>
</organism>
<keyword evidence="2" id="KW-0597">Phosphoprotein</keyword>
<accession>A0A9N8H4N4</accession>
<feature type="compositionally biased region" description="Acidic residues" evidence="4">
    <location>
        <begin position="21"/>
        <end position="44"/>
    </location>
</feature>
<dbReference type="Pfam" id="PF04615">
    <property type="entry name" value="Utp14"/>
    <property type="match status" value="1"/>
</dbReference>
<evidence type="ECO:0000256" key="2">
    <source>
        <dbReference type="ARBA" id="ARBA00022553"/>
    </source>
</evidence>
<name>A0A9N8H4N4_9STRA</name>
<feature type="compositionally biased region" description="Basic and acidic residues" evidence="4">
    <location>
        <begin position="99"/>
        <end position="113"/>
    </location>
</feature>
<dbReference type="OrthoDB" id="277439at2759"/>
<feature type="compositionally biased region" description="Basic and acidic residues" evidence="4">
    <location>
        <begin position="614"/>
        <end position="628"/>
    </location>
</feature>
<feature type="compositionally biased region" description="Polar residues" evidence="4">
    <location>
        <begin position="891"/>
        <end position="901"/>
    </location>
</feature>
<dbReference type="GO" id="GO:0006364">
    <property type="term" value="P:rRNA processing"/>
    <property type="evidence" value="ECO:0007669"/>
    <property type="project" value="InterPro"/>
</dbReference>
<feature type="region of interest" description="Disordered" evidence="4">
    <location>
        <begin position="366"/>
        <end position="439"/>
    </location>
</feature>
<feature type="region of interest" description="Disordered" evidence="4">
    <location>
        <begin position="855"/>
        <end position="901"/>
    </location>
</feature>
<keyword evidence="6" id="KW-1185">Reference proteome</keyword>
<dbReference type="Proteomes" id="UP001153069">
    <property type="component" value="Unassembled WGS sequence"/>
</dbReference>
<dbReference type="PANTHER" id="PTHR14150">
    <property type="entry name" value="U3 SMALL NUCLEOLAR RNA-ASSOCIATED PROTEIN 14"/>
    <property type="match status" value="1"/>
</dbReference>
<comment type="caution">
    <text evidence="5">The sequence shown here is derived from an EMBL/GenBank/DDBJ whole genome shotgun (WGS) entry which is preliminary data.</text>
</comment>
<feature type="compositionally biased region" description="Basic and acidic residues" evidence="4">
    <location>
        <begin position="726"/>
        <end position="741"/>
    </location>
</feature>
<feature type="compositionally biased region" description="Acidic residues" evidence="4">
    <location>
        <begin position="402"/>
        <end position="416"/>
    </location>
</feature>
<feature type="compositionally biased region" description="Basic residues" evidence="4">
    <location>
        <begin position="562"/>
        <end position="571"/>
    </location>
</feature>
<feature type="compositionally biased region" description="Basic and acidic residues" evidence="4">
    <location>
        <begin position="45"/>
        <end position="54"/>
    </location>
</feature>
<evidence type="ECO:0000256" key="1">
    <source>
        <dbReference type="ARBA" id="ARBA00004604"/>
    </source>
</evidence>
<feature type="compositionally biased region" description="Basic residues" evidence="4">
    <location>
        <begin position="307"/>
        <end position="316"/>
    </location>
</feature>
<feature type="region of interest" description="Disordered" evidence="4">
    <location>
        <begin position="1"/>
        <end position="132"/>
    </location>
</feature>
<gene>
    <name evidence="5" type="ORF">SEMRO_54_G031940.1</name>
</gene>
<evidence type="ECO:0000313" key="5">
    <source>
        <dbReference type="EMBL" id="CAB9499135.1"/>
    </source>
</evidence>
<sequence>MGKTKSKNKRKQPPPKKVEESESEEEEQDFGDDESIDDDEAFNSDDERKYGDFFDKDDDSDGDDESVTSQDSDEDSDDDDEEEGDGGQYMLDLLNQLDAPKDDKDTAKKEQKAKAAASHQVPESEFASSVVQKGSLTLDSLMAGLEDTKGFGVLQKSLSKIAQGQATAAPVAKAVSKRAERKVHYEDQAKQVSLWLQAVQQNRQAETLDFRPRGRMDVTRESLIDKFVPTTDFEKAIHAALAQAGDQEEDAILQAEEAEFMKQDDLGDHDLTMEEFQKRRGELAKMRALMFYHEQKRHRINKIKSKKYRRIRKKQRERAQEAELDADAQENPDLLKELEEKDEYDRMKERMTLAHKNTSKWAKRILKRGKNVDADTRKALSAQLARGDDLLHKMKHAKNNDGQEDDSDADDSEDLVESARKVLLETTQEEGEEDTERKGLFKLKFMQQGLERQREIAKEEARQLLRELGANEKLDDYDDAVMDDEMDDADDETANKKKKKRKLASQESMKSVINDGELVASSLKFGKSNAIATSGGIDIDLGIDTSTDVEKEDDNATDGNKKSKKKRKKKQQQQNSPTEAKPQQVKTDNNALENEGKKQRKNKKTPNSQGSNGTEKDDVEGKPEEKKESKKKKKKRKKKGQFVEDVEEVTEETNPWICAAGSDDKFTTTIGQSVKARTRAQSALKTGVVNMEQVVNALDSSVNRPKEQQHGDDNNQAKNKSITHLSQEELVRRAFARSDAKEVEDEFAQEKAEVEDEDNDTKTASQKKKEKDMAVVSGWGSWAGEGAPPSKPPSKLPKHLQPPPKKKQQKAGRQDIKRPNVIIREKRVKKTADKFMLKAIPYPFTSREEYERAMSGSMGKEWNVTGSVKDMTRPEIQTRPGKIIQPLSMKVKQQQRGPAKF</sequence>
<comment type="subcellular location">
    <subcellularLocation>
        <location evidence="1">Nucleus</location>
        <location evidence="1">Nucleolus</location>
    </subcellularLocation>
</comment>
<dbReference type="GO" id="GO:0032040">
    <property type="term" value="C:small-subunit processome"/>
    <property type="evidence" value="ECO:0007669"/>
    <property type="project" value="InterPro"/>
</dbReference>
<feature type="region of interest" description="Disordered" evidence="4">
    <location>
        <begin position="530"/>
        <end position="651"/>
    </location>
</feature>
<protein>
    <submittedName>
        <fullName evidence="5">Associated protein 14 homolog A</fullName>
    </submittedName>
</protein>
<feature type="compositionally biased region" description="Acidic residues" evidence="4">
    <location>
        <begin position="742"/>
        <end position="759"/>
    </location>
</feature>
<proteinExistence type="predicted"/>
<dbReference type="EMBL" id="CAICTM010000053">
    <property type="protein sequence ID" value="CAB9499135.1"/>
    <property type="molecule type" value="Genomic_DNA"/>
</dbReference>
<feature type="compositionally biased region" description="Basic residues" evidence="4">
    <location>
        <begin position="629"/>
        <end position="640"/>
    </location>
</feature>
<evidence type="ECO:0000256" key="3">
    <source>
        <dbReference type="ARBA" id="ARBA00023242"/>
    </source>
</evidence>
<feature type="region of interest" description="Disordered" evidence="4">
    <location>
        <begin position="467"/>
        <end position="515"/>
    </location>
</feature>
<evidence type="ECO:0000256" key="4">
    <source>
        <dbReference type="SAM" id="MobiDB-lite"/>
    </source>
</evidence>
<feature type="compositionally biased region" description="Basic residues" evidence="4">
    <location>
        <begin position="1"/>
        <end position="14"/>
    </location>
</feature>
<evidence type="ECO:0000313" key="6">
    <source>
        <dbReference type="Proteomes" id="UP001153069"/>
    </source>
</evidence>
<feature type="region of interest" description="Disordered" evidence="4">
    <location>
        <begin position="698"/>
        <end position="820"/>
    </location>
</feature>
<feature type="compositionally biased region" description="Pro residues" evidence="4">
    <location>
        <begin position="789"/>
        <end position="803"/>
    </location>
</feature>
<dbReference type="PANTHER" id="PTHR14150:SF12">
    <property type="entry name" value="U3 SMALL NUCLEOLAR RNA-ASSOCIATED PROTEIN 14 HOMOLOG A"/>
    <property type="match status" value="1"/>
</dbReference>
<feature type="compositionally biased region" description="Acidic residues" evidence="4">
    <location>
        <begin position="55"/>
        <end position="85"/>
    </location>
</feature>
<feature type="compositionally biased region" description="Polar residues" evidence="4">
    <location>
        <begin position="716"/>
        <end position="725"/>
    </location>
</feature>
<feature type="compositionally biased region" description="Acidic residues" evidence="4">
    <location>
        <begin position="475"/>
        <end position="492"/>
    </location>
</feature>
<feature type="compositionally biased region" description="Basic and acidic residues" evidence="4">
    <location>
        <begin position="704"/>
        <end position="715"/>
    </location>
</feature>